<keyword evidence="2 5" id="KW-0812">Transmembrane</keyword>
<dbReference type="InterPro" id="IPR018491">
    <property type="entry name" value="SLC12_C"/>
</dbReference>
<evidence type="ECO:0000256" key="1">
    <source>
        <dbReference type="ARBA" id="ARBA00004141"/>
    </source>
</evidence>
<comment type="subcellular location">
    <subcellularLocation>
        <location evidence="1">Membrane</location>
        <topology evidence="1">Multi-pass membrane protein</topology>
    </subcellularLocation>
</comment>
<dbReference type="FunFam" id="1.20.1740.10:FF:000022">
    <property type="entry name" value="Bumetanide-sensitive na-k-cl cotransport protein"/>
    <property type="match status" value="1"/>
</dbReference>
<feature type="transmembrane region" description="Helical" evidence="5">
    <location>
        <begin position="441"/>
        <end position="465"/>
    </location>
</feature>
<feature type="transmembrane region" description="Helical" evidence="5">
    <location>
        <begin position="276"/>
        <end position="303"/>
    </location>
</feature>
<evidence type="ECO:0000256" key="2">
    <source>
        <dbReference type="ARBA" id="ARBA00022692"/>
    </source>
</evidence>
<feature type="domain" description="Amino acid permease/ SLC12A" evidence="6">
    <location>
        <begin position="202"/>
        <end position="704"/>
    </location>
</feature>
<evidence type="ECO:0000256" key="3">
    <source>
        <dbReference type="ARBA" id="ARBA00022989"/>
    </source>
</evidence>
<name>A0AAD5PTR8_9CRUS</name>
<dbReference type="AlphaFoldDB" id="A0AAD5PTR8"/>
<dbReference type="Pfam" id="PF00324">
    <property type="entry name" value="AA_permease"/>
    <property type="match status" value="1"/>
</dbReference>
<feature type="transmembrane region" description="Helical" evidence="5">
    <location>
        <begin position="235"/>
        <end position="255"/>
    </location>
</feature>
<evidence type="ECO:0000256" key="4">
    <source>
        <dbReference type="ARBA" id="ARBA00023136"/>
    </source>
</evidence>
<comment type="caution">
    <text evidence="8">The sequence shown here is derived from an EMBL/GenBank/DDBJ whole genome shotgun (WGS) entry which is preliminary data.</text>
</comment>
<keyword evidence="9" id="KW-1185">Reference proteome</keyword>
<reference evidence="8 9" key="1">
    <citation type="submission" date="2022-05" db="EMBL/GenBank/DDBJ databases">
        <title>A multi-omics perspective on studying reproductive biology in Daphnia sinensis.</title>
        <authorList>
            <person name="Jia J."/>
        </authorList>
    </citation>
    <scope>NUCLEOTIDE SEQUENCE [LARGE SCALE GENOMIC DNA]</scope>
    <source>
        <strain evidence="8 9">WSL</strain>
    </source>
</reference>
<dbReference type="Proteomes" id="UP000820818">
    <property type="component" value="Linkage Group LG7"/>
</dbReference>
<keyword evidence="3 5" id="KW-1133">Transmembrane helix</keyword>
<dbReference type="PANTHER" id="PTHR11827">
    <property type="entry name" value="SOLUTE CARRIER FAMILY 12, CATION COTRANSPORTERS"/>
    <property type="match status" value="1"/>
</dbReference>
<feature type="domain" description="SLC12A transporter C-terminal" evidence="7">
    <location>
        <begin position="713"/>
        <end position="1140"/>
    </location>
</feature>
<organism evidence="8 9">
    <name type="scientific">Daphnia sinensis</name>
    <dbReference type="NCBI Taxonomy" id="1820382"/>
    <lineage>
        <taxon>Eukaryota</taxon>
        <taxon>Metazoa</taxon>
        <taxon>Ecdysozoa</taxon>
        <taxon>Arthropoda</taxon>
        <taxon>Crustacea</taxon>
        <taxon>Branchiopoda</taxon>
        <taxon>Diplostraca</taxon>
        <taxon>Cladocera</taxon>
        <taxon>Anomopoda</taxon>
        <taxon>Daphniidae</taxon>
        <taxon>Daphnia</taxon>
        <taxon>Daphnia similis group</taxon>
    </lineage>
</organism>
<dbReference type="NCBIfam" id="TIGR00930">
    <property type="entry name" value="2a30"/>
    <property type="match status" value="1"/>
</dbReference>
<evidence type="ECO:0008006" key="10">
    <source>
        <dbReference type="Google" id="ProtNLM"/>
    </source>
</evidence>
<dbReference type="PANTHER" id="PTHR11827:SF103">
    <property type="entry name" value="SODIUM CHLORIDE COTRANSPORTER 69, ISOFORM E"/>
    <property type="match status" value="1"/>
</dbReference>
<dbReference type="GO" id="GO:0055064">
    <property type="term" value="P:chloride ion homeostasis"/>
    <property type="evidence" value="ECO:0007669"/>
    <property type="project" value="TreeGrafter"/>
</dbReference>
<dbReference type="InterPro" id="IPR004842">
    <property type="entry name" value="SLC12A_fam"/>
</dbReference>
<feature type="transmembrane region" description="Helical" evidence="5">
    <location>
        <begin position="407"/>
        <end position="429"/>
    </location>
</feature>
<keyword evidence="4 5" id="KW-0472">Membrane</keyword>
<dbReference type="GO" id="GO:0016020">
    <property type="term" value="C:membrane"/>
    <property type="evidence" value="ECO:0007669"/>
    <property type="project" value="UniProtKB-SubCell"/>
</dbReference>
<feature type="transmembrane region" description="Helical" evidence="5">
    <location>
        <begin position="593"/>
        <end position="616"/>
    </location>
</feature>
<dbReference type="GO" id="GO:0055078">
    <property type="term" value="P:sodium ion homeostasis"/>
    <property type="evidence" value="ECO:0007669"/>
    <property type="project" value="TreeGrafter"/>
</dbReference>
<feature type="transmembrane region" description="Helical" evidence="5">
    <location>
        <begin position="209"/>
        <end position="229"/>
    </location>
</feature>
<dbReference type="Gene3D" id="1.20.1740.10">
    <property type="entry name" value="Amino acid/polyamine transporter I"/>
    <property type="match status" value="1"/>
</dbReference>
<accession>A0AAD5PTR8</accession>
<evidence type="ECO:0000256" key="5">
    <source>
        <dbReference type="SAM" id="Phobius"/>
    </source>
</evidence>
<gene>
    <name evidence="8" type="ORF">GHT06_018983</name>
</gene>
<evidence type="ECO:0000259" key="7">
    <source>
        <dbReference type="Pfam" id="PF03522"/>
    </source>
</evidence>
<protein>
    <recommendedName>
        <fullName evidence="10">Bumetanide-sensitive sodium-(Potassium)-chloride cotransporter</fullName>
    </recommendedName>
</protein>
<dbReference type="EMBL" id="WJBH02000007">
    <property type="protein sequence ID" value="KAI9556409.1"/>
    <property type="molecule type" value="Genomic_DNA"/>
</dbReference>
<dbReference type="GO" id="GO:1990573">
    <property type="term" value="P:potassium ion import across plasma membrane"/>
    <property type="evidence" value="ECO:0007669"/>
    <property type="project" value="TreeGrafter"/>
</dbReference>
<feature type="transmembrane region" description="Helical" evidence="5">
    <location>
        <begin position="323"/>
        <end position="344"/>
    </location>
</feature>
<feature type="transmembrane region" description="Helical" evidence="5">
    <location>
        <begin position="636"/>
        <end position="663"/>
    </location>
</feature>
<dbReference type="Pfam" id="PF03522">
    <property type="entry name" value="SLC12"/>
    <property type="match status" value="1"/>
</dbReference>
<evidence type="ECO:0000313" key="9">
    <source>
        <dbReference type="Proteomes" id="UP000820818"/>
    </source>
</evidence>
<feature type="transmembrane region" description="Helical" evidence="5">
    <location>
        <begin position="564"/>
        <end position="581"/>
    </location>
</feature>
<dbReference type="GO" id="GO:0008511">
    <property type="term" value="F:sodium:potassium:chloride symporter activity"/>
    <property type="evidence" value="ECO:0007669"/>
    <property type="project" value="TreeGrafter"/>
</dbReference>
<proteinExistence type="predicted"/>
<dbReference type="GO" id="GO:0055075">
    <property type="term" value="P:potassium ion homeostasis"/>
    <property type="evidence" value="ECO:0007669"/>
    <property type="project" value="TreeGrafter"/>
</dbReference>
<evidence type="ECO:0000313" key="8">
    <source>
        <dbReference type="EMBL" id="KAI9556409.1"/>
    </source>
</evidence>
<sequence>MDNRAFEELRENENTPNVLEHRNIPADAEIGKAATEASVQRRGGYQGQVLPTVHELHNPALDNNQQPLDQFNTGSRFHVSTISPGMELENIQLGPAKPENNVVIEKETQLDPNRKASVATINSQNHERNRKMSRDVIPSIEYYRTHPLLQTTARRPTMHELCNPLSEEVSLQDFDETLAKSSEKESEEEPATETVKFGWIEGVLIRNMMSIWGVMLFLRLSWVVAHAGIGETLVIIAISTFITLVTALSMSAISTNGEIGGGGTYFVMSRVLGPEFGGSIGIIFAIANAMDCSLNVVGFAQAVQDMMMEYGGYIIFDGAYNDIRVIGTITMIFVCAICGLGAQYETKMKDIMFVIMLASLANFLAGSIMGPSSELEEARGFIGYSMDLLSENWEPAYTVTSGQLQNFISVFSVYFPASIGILAGANVSGDLRDPNTAIPKGTILAIIICSISYAGVAIICAATVARQATGNVMDLVNGTHLNCTSSVNGTDCRSGLYYDYQAMSLVSAYAPLNYVGCIAATISSALSDFVSCPALLEVIAADKLYPYWMVGFWGKRSGTSNQPYRAFGFTFVLALAFVLIAELDMIALLISDFFLATFALMNFSTFHVSLIKPIGWRPTFKYYNTWLSLLTGVLSIISMILISLPIAVITIAIVLFFYMVVLYRKPEVNWGSSTQAQTYRAALTSIQQLVHIEEHVKNYRPQILVLTGLPNTRPALVDFAYLICKNNSLMICGNIVEEKLKYETRLKLQQKAYRYLRFTHIKGFCAVADNSNLHTGVAAMLGLAGVGKVKPNILLMGYKNNWSTCDRKALDQYVLTIHTGFEMNVGVAILRLQEGLDCSQILADIDDLILNKFPKDKTQNQQSNEWSVTSNNSGNFTVDVDTTVTSVTMLANGESKVEEAEELESSNENEGRRTVVLGVTKSKKSKRSKKLAITYRDPEGNELPKSVMNKIIVFQKKQKKDTIDIWWLSDDGGLTLLLPVIINSRSNWSETKLRIFCTASGVQELEKEQKGMAVLLSKFRIDYSDLVIISDVDEAPKKKTKKWFDGVIRPFVQPGPNGAAPQITEQQLEMFQYKTNRHLKLRELLLDHSSDSNLVVMTLPMPRSQSLSAPLYMAWLEALTANMPPFMLVRGNQTSVLTFYV</sequence>
<evidence type="ECO:0000259" key="6">
    <source>
        <dbReference type="Pfam" id="PF00324"/>
    </source>
</evidence>
<dbReference type="GO" id="GO:0006884">
    <property type="term" value="P:cell volume homeostasis"/>
    <property type="evidence" value="ECO:0007669"/>
    <property type="project" value="TreeGrafter"/>
</dbReference>
<dbReference type="InterPro" id="IPR004841">
    <property type="entry name" value="AA-permease/SLC12A_dom"/>
</dbReference>